<dbReference type="EMBL" id="CP030118">
    <property type="protein sequence ID" value="QDL10352.1"/>
    <property type="molecule type" value="Genomic_DNA"/>
</dbReference>
<dbReference type="SUPFAM" id="SSF48600">
    <property type="entry name" value="Chorismate mutase II"/>
    <property type="match status" value="1"/>
</dbReference>
<dbReference type="Pfam" id="PF01817">
    <property type="entry name" value="CM_2"/>
    <property type="match status" value="1"/>
</dbReference>
<dbReference type="InterPro" id="IPR036979">
    <property type="entry name" value="CM_dom_sf"/>
</dbReference>
<dbReference type="NCBIfam" id="TIGR01806">
    <property type="entry name" value="CM_mono2"/>
    <property type="match status" value="1"/>
</dbReference>
<dbReference type="PROSITE" id="PS51168">
    <property type="entry name" value="CHORISMATE_MUT_2"/>
    <property type="match status" value="1"/>
</dbReference>
<accession>A0A856MIE9</accession>
<dbReference type="GO" id="GO:0046417">
    <property type="term" value="P:chorismate metabolic process"/>
    <property type="evidence" value="ECO:0007669"/>
    <property type="project" value="InterPro"/>
</dbReference>
<evidence type="ECO:0000256" key="3">
    <source>
        <dbReference type="ARBA" id="ARBA00022729"/>
    </source>
</evidence>
<evidence type="ECO:0000256" key="2">
    <source>
        <dbReference type="ARBA" id="ARBA00012404"/>
    </source>
</evidence>
<name>A0A856MIE9_9CYAN</name>
<dbReference type="EC" id="5.4.99.5" evidence="2"/>
<dbReference type="InterPro" id="IPR008240">
    <property type="entry name" value="Chorismate_mutase_periplasmic"/>
</dbReference>
<dbReference type="RefSeq" id="WP_169266325.1">
    <property type="nucleotide sequence ID" value="NZ_CAWOXK010000001.1"/>
</dbReference>
<sequence>MTANHSRKGVLLQTTLIFLGLFFSSALVTGYLKYHLLSQNPQPQLSFVNNVAARQQVQINKLLQLMQQRLMIAHDVARWKWNQKRPIEDRQREQELITKIQQQAITYNLQPDTVAVFFRGQIEAGKQIQQADFQTWQKLGVKNFTNVPDLNQTLRPSLDKLNVAFLPVLAELMPSLGCPAVRDFLQSRASIILRGNGISQEVQRTALAPMLEVKEASCQKVSLLTLPYPPVLLVGNIRLVPTI</sequence>
<dbReference type="InterPro" id="IPR036263">
    <property type="entry name" value="Chorismate_II_sf"/>
</dbReference>
<organism evidence="6 7">
    <name type="scientific">Brasilonema sennae CENA114</name>
    <dbReference type="NCBI Taxonomy" id="415709"/>
    <lineage>
        <taxon>Bacteria</taxon>
        <taxon>Bacillati</taxon>
        <taxon>Cyanobacteriota</taxon>
        <taxon>Cyanophyceae</taxon>
        <taxon>Nostocales</taxon>
        <taxon>Scytonemataceae</taxon>
        <taxon>Brasilonema</taxon>
        <taxon>Bromeliae group (in: Brasilonema)</taxon>
    </lineage>
</organism>
<dbReference type="InterPro" id="IPR002701">
    <property type="entry name" value="CM_II_prokaryot"/>
</dbReference>
<comment type="pathway">
    <text evidence="1">Metabolic intermediate biosynthesis; prephenate biosynthesis; prephenate from chorismate: step 1/1.</text>
</comment>
<gene>
    <name evidence="6" type="primary">aroQ</name>
    <name evidence="6" type="ORF">DP114_22830</name>
</gene>
<dbReference type="PANTHER" id="PTHR38041">
    <property type="entry name" value="CHORISMATE MUTASE"/>
    <property type="match status" value="1"/>
</dbReference>
<reference evidence="6 7" key="1">
    <citation type="submission" date="2018-06" db="EMBL/GenBank/DDBJ databases">
        <title>Comparative genomics of Brasilonema spp. strains.</title>
        <authorList>
            <person name="Alvarenga D.O."/>
            <person name="Fiore M.F."/>
            <person name="Varani A.M."/>
        </authorList>
    </citation>
    <scope>NUCLEOTIDE SEQUENCE [LARGE SCALE GENOMIC DNA]</scope>
    <source>
        <strain evidence="6 7">CENA114</strain>
    </source>
</reference>
<dbReference type="GO" id="GO:0004106">
    <property type="term" value="F:chorismate mutase activity"/>
    <property type="evidence" value="ECO:0007669"/>
    <property type="project" value="UniProtKB-EC"/>
</dbReference>
<keyword evidence="4 6" id="KW-0413">Isomerase</keyword>
<protein>
    <recommendedName>
        <fullName evidence="2">chorismate mutase</fullName>
        <ecNumber evidence="2">5.4.99.5</ecNumber>
    </recommendedName>
</protein>
<keyword evidence="3" id="KW-0732">Signal</keyword>
<evidence type="ECO:0000313" key="6">
    <source>
        <dbReference type="EMBL" id="QDL10352.1"/>
    </source>
</evidence>
<evidence type="ECO:0000256" key="4">
    <source>
        <dbReference type="ARBA" id="ARBA00023235"/>
    </source>
</evidence>
<dbReference type="Gene3D" id="1.20.59.10">
    <property type="entry name" value="Chorismate mutase"/>
    <property type="match status" value="1"/>
</dbReference>
<proteinExistence type="predicted"/>
<dbReference type="KEGG" id="bsen:DP114_22830"/>
<evidence type="ECO:0000259" key="5">
    <source>
        <dbReference type="PROSITE" id="PS51168"/>
    </source>
</evidence>
<dbReference type="GO" id="GO:0009697">
    <property type="term" value="P:salicylic acid biosynthetic process"/>
    <property type="evidence" value="ECO:0007669"/>
    <property type="project" value="TreeGrafter"/>
</dbReference>
<evidence type="ECO:0000313" key="7">
    <source>
        <dbReference type="Proteomes" id="UP000503129"/>
    </source>
</evidence>
<dbReference type="AlphaFoldDB" id="A0A856MIE9"/>
<keyword evidence="7" id="KW-1185">Reference proteome</keyword>
<dbReference type="SMART" id="SM00830">
    <property type="entry name" value="CM_2"/>
    <property type="match status" value="1"/>
</dbReference>
<feature type="domain" description="Chorismate mutase" evidence="5">
    <location>
        <begin position="39"/>
        <end position="133"/>
    </location>
</feature>
<dbReference type="Proteomes" id="UP000503129">
    <property type="component" value="Chromosome"/>
</dbReference>
<dbReference type="PANTHER" id="PTHR38041:SF2">
    <property type="entry name" value="SECRETED CHORISMATE MUTASE"/>
    <property type="match status" value="1"/>
</dbReference>
<evidence type="ECO:0000256" key="1">
    <source>
        <dbReference type="ARBA" id="ARBA00004817"/>
    </source>
</evidence>
<dbReference type="UniPathway" id="UPA00120">
    <property type="reaction ID" value="UER00203"/>
</dbReference>
<dbReference type="InterPro" id="IPR051331">
    <property type="entry name" value="Chorismate_mutase-related"/>
</dbReference>